<evidence type="ECO:0000313" key="5">
    <source>
        <dbReference type="EMBL" id="KAG9323398.1"/>
    </source>
</evidence>
<evidence type="ECO:0000256" key="1">
    <source>
        <dbReference type="ARBA" id="ARBA00022723"/>
    </source>
</evidence>
<dbReference type="CDD" id="cd22584">
    <property type="entry name" value="Rcat_RBR_unk"/>
    <property type="match status" value="1"/>
</dbReference>
<dbReference type="EMBL" id="JAIFTL010000103">
    <property type="protein sequence ID" value="KAG9323398.1"/>
    <property type="molecule type" value="Genomic_DNA"/>
</dbReference>
<gene>
    <name evidence="5" type="ORF">KVV02_002548</name>
</gene>
<sequence>MVDLTDNSYAESSSSWRCRHESRASGSSSKLTSSRVASALPSYQAATENRQVTSRQSTAQNHDDDAGAPELDDYMCALMLQMSLLTEERHEGQLGKASADSDAQIAIELMLKEAADVERSLTLARSLAACDALPEELFEELDQQDHVVHSDRELVARLEMGDDEAEHALEAATVRFQLVLDYFNWTAECCSCSGSGKQNYRAPCGHTYCLECAQSLFRHALSNRSFIPVRCCKVSFDSDLEQACLVDVDDRDKYLGLKNEIENPAPPVAELDLAASRLISEKGWRVCDRCGAVVERVSGCVHMTCLCRNEFCYTCMKVWQTCTCDIYPAEELNRILDERVGNDDPGVVRHRLQNVLRNYYQHDHDWDRQLPLGRVCSVCHWAPPLYCLHCAGCMETRCHRCCYNT</sequence>
<proteinExistence type="predicted"/>
<evidence type="ECO:0000256" key="2">
    <source>
        <dbReference type="ARBA" id="ARBA00022771"/>
    </source>
</evidence>
<dbReference type="GO" id="GO:0008270">
    <property type="term" value="F:zinc ion binding"/>
    <property type="evidence" value="ECO:0007669"/>
    <property type="project" value="UniProtKB-KW"/>
</dbReference>
<comment type="caution">
    <text evidence="5">The sequence shown here is derived from an EMBL/GenBank/DDBJ whole genome shotgun (WGS) entry which is preliminary data.</text>
</comment>
<organism evidence="5 6">
    <name type="scientific">Mortierella alpina</name>
    <name type="common">Oleaginous fungus</name>
    <name type="synonym">Mortierella renispora</name>
    <dbReference type="NCBI Taxonomy" id="64518"/>
    <lineage>
        <taxon>Eukaryota</taxon>
        <taxon>Fungi</taxon>
        <taxon>Fungi incertae sedis</taxon>
        <taxon>Mucoromycota</taxon>
        <taxon>Mortierellomycotina</taxon>
        <taxon>Mortierellomycetes</taxon>
        <taxon>Mortierellales</taxon>
        <taxon>Mortierellaceae</taxon>
        <taxon>Mortierella</taxon>
    </lineage>
</organism>
<accession>A0A9P8A276</accession>
<evidence type="ECO:0000256" key="3">
    <source>
        <dbReference type="ARBA" id="ARBA00022833"/>
    </source>
</evidence>
<keyword evidence="1" id="KW-0479">Metal-binding</keyword>
<protein>
    <recommendedName>
        <fullName evidence="7">RING-type domain-containing protein</fullName>
    </recommendedName>
</protein>
<keyword evidence="3" id="KW-0862">Zinc</keyword>
<name>A0A9P8A276_MORAP</name>
<dbReference type="SUPFAM" id="SSF57850">
    <property type="entry name" value="RING/U-box"/>
    <property type="match status" value="2"/>
</dbReference>
<dbReference type="AlphaFoldDB" id="A0A9P8A276"/>
<evidence type="ECO:0008006" key="7">
    <source>
        <dbReference type="Google" id="ProtNLM"/>
    </source>
</evidence>
<evidence type="ECO:0000313" key="6">
    <source>
        <dbReference type="Proteomes" id="UP000717515"/>
    </source>
</evidence>
<dbReference type="InterPro" id="IPR017907">
    <property type="entry name" value="Znf_RING_CS"/>
</dbReference>
<dbReference type="Gene3D" id="1.20.120.1750">
    <property type="match status" value="1"/>
</dbReference>
<evidence type="ECO:0000256" key="4">
    <source>
        <dbReference type="SAM" id="MobiDB-lite"/>
    </source>
</evidence>
<dbReference type="Proteomes" id="UP000717515">
    <property type="component" value="Unassembled WGS sequence"/>
</dbReference>
<keyword evidence="2" id="KW-0863">Zinc-finger</keyword>
<feature type="compositionally biased region" description="Polar residues" evidence="4">
    <location>
        <begin position="24"/>
        <end position="36"/>
    </location>
</feature>
<feature type="compositionally biased region" description="Polar residues" evidence="4">
    <location>
        <begin position="44"/>
        <end position="60"/>
    </location>
</feature>
<dbReference type="PROSITE" id="PS00518">
    <property type="entry name" value="ZF_RING_1"/>
    <property type="match status" value="1"/>
</dbReference>
<reference evidence="5" key="1">
    <citation type="submission" date="2021-07" db="EMBL/GenBank/DDBJ databases">
        <title>Draft genome of Mortierella alpina, strain LL118, isolated from an aspen leaf litter sample.</title>
        <authorList>
            <person name="Yang S."/>
            <person name="Vinatzer B.A."/>
        </authorList>
    </citation>
    <scope>NUCLEOTIDE SEQUENCE</scope>
    <source>
        <strain evidence="5">LL118</strain>
    </source>
</reference>
<feature type="compositionally biased region" description="Polar residues" evidence="4">
    <location>
        <begin position="1"/>
        <end position="16"/>
    </location>
</feature>
<feature type="region of interest" description="Disordered" evidence="4">
    <location>
        <begin position="1"/>
        <end position="68"/>
    </location>
</feature>